<dbReference type="STRING" id="1909395.BKM31_20730"/>
<name>A0A1V0A060_9ACTN</name>
<evidence type="ECO:0000313" key="2">
    <source>
        <dbReference type="Proteomes" id="UP000190797"/>
    </source>
</evidence>
<proteinExistence type="predicted"/>
<dbReference type="EMBL" id="CP017717">
    <property type="protein sequence ID" value="AQZ63562.1"/>
    <property type="molecule type" value="Genomic_DNA"/>
</dbReference>
<dbReference type="AlphaFoldDB" id="A0A1V0A060"/>
<sequence length="102" mass="11440">MQGELARLGYPTGAWTVQRARDLSMGLGERIAGLRFVIHDPARVPQEYLIHDDEHRPHQSRGQWPPDIAPQPYVTCGVHLTCGWPDATLARRLQRESASGCL</sequence>
<dbReference type="KEGG" id="noa:BKM31_20730"/>
<dbReference type="Proteomes" id="UP000190797">
    <property type="component" value="Chromosome"/>
</dbReference>
<protein>
    <submittedName>
        <fullName evidence="1">Uncharacterized protein</fullName>
    </submittedName>
</protein>
<reference evidence="2" key="1">
    <citation type="journal article" date="2017" name="Med. Chem. Commun.">
        <title>Nonomuraea sp. ATCC 55076 harbours the largest actinomycete chromosome to date and the kistamicin biosynthetic gene cluster.</title>
        <authorList>
            <person name="Nazari B."/>
            <person name="Forneris C.C."/>
            <person name="Gibson M.I."/>
            <person name="Moon K."/>
            <person name="Schramma K.R."/>
            <person name="Seyedsayamdost M.R."/>
        </authorList>
    </citation>
    <scope>NUCLEOTIDE SEQUENCE [LARGE SCALE GENOMIC DNA]</scope>
    <source>
        <strain evidence="2">ATCC 55076</strain>
    </source>
</reference>
<accession>A0A1V0A060</accession>
<organism evidence="1 2">
    <name type="scientific">[Actinomadura] parvosata subsp. kistnae</name>
    <dbReference type="NCBI Taxonomy" id="1909395"/>
    <lineage>
        <taxon>Bacteria</taxon>
        <taxon>Bacillati</taxon>
        <taxon>Actinomycetota</taxon>
        <taxon>Actinomycetes</taxon>
        <taxon>Streptosporangiales</taxon>
        <taxon>Streptosporangiaceae</taxon>
        <taxon>Nonomuraea</taxon>
    </lineage>
</organism>
<keyword evidence="2" id="KW-1185">Reference proteome</keyword>
<evidence type="ECO:0000313" key="1">
    <source>
        <dbReference type="EMBL" id="AQZ63562.1"/>
    </source>
</evidence>
<gene>
    <name evidence="1" type="ORF">BKM31_20730</name>
</gene>